<dbReference type="InterPro" id="IPR006091">
    <property type="entry name" value="Acyl-CoA_Oxase/DH_mid-dom"/>
</dbReference>
<dbReference type="Gene3D" id="2.40.110.10">
    <property type="entry name" value="Butyryl-CoA Dehydrogenase, subunit A, domain 2"/>
    <property type="match status" value="1"/>
</dbReference>
<keyword evidence="9" id="KW-0443">Lipid metabolism</keyword>
<evidence type="ECO:0000256" key="4">
    <source>
        <dbReference type="ARBA" id="ARBA00006288"/>
    </source>
</evidence>
<feature type="domain" description="Acyl-CoA oxidase C-terminal" evidence="14">
    <location>
        <begin position="503"/>
        <end position="685"/>
    </location>
</feature>
<dbReference type="InterPro" id="IPR055060">
    <property type="entry name" value="ACOX_C_alpha1"/>
</dbReference>
<comment type="similarity">
    <text evidence="4 11">Belongs to the acyl-CoA oxidase family.</text>
</comment>
<dbReference type="SUPFAM" id="SSF56645">
    <property type="entry name" value="Acyl-CoA dehydrogenase NM domain-like"/>
    <property type="match status" value="1"/>
</dbReference>
<dbReference type="InterPro" id="IPR009100">
    <property type="entry name" value="AcylCoA_DH/oxidase_NM_dom_sf"/>
</dbReference>
<gene>
    <name evidence="17" type="ORF">B4U80_01730</name>
</gene>
<dbReference type="PANTHER" id="PTHR10909:SF390">
    <property type="entry name" value="PEROXISOMAL ACYL-COENZYME A OXIDASE 3"/>
    <property type="match status" value="1"/>
</dbReference>
<sequence length="701" mass="80036">MAVEEITSDTSNMLSEWPPGPLDLYRKKASFDWKKMRMLIEGEDVTAFKAKVWRTLEREPLFFHNSWEELTRSEERRLTFARMKRLLEIKFVNEEDYLTNPYLIPAFVQTIGAYNWSLIVKRVLSQEYFVTNAMTNTSDSENLVDDIKNFRAFGCISITEMAHGSNTKDLKTTATFDAKTQEFVLNTPSLEATKVWSGVLGQTATHAVVFAQLYTPDNKCHGLHSFMVKVRDPKTQKPFAGITIGDMGPKIGLNGLDNGFMHFNNYRIPKGSLMNSHADITSDGKYVPRVTASEKTGATLGILSAGRVFITHMSITNLQMAIVIAVRYSATRRQFGPSTEEWPIIEYQTQQWRLFPYVAASYVLNNFFFSLYQDYVDFFVTSFNPVYGNKGEMGAEIHSLSSCAKAVCGWMARDAIQESREACGGHGYLKAARLGELRNDHDANNTYEGDNNVLLQQTSNYLMKLFKEKIDNQKTVNSPFSSVNYIDDYENILKTKFDGDVHNLNSLIKAYRFIVCWLLKQSDTKMNVLLKKYNGDIFRARNECQAYYLRSLAIAFFECNVIERFHTFCSEQSIPENMRTVLNKMGLLFALWTIEKHLLILYESNYIAVEVSNNMTTSVRETILSLCSQLKDEAVALVDVLSPPDFILNSCIAHSDGRIYEHIFDALSHNKGAFQQPDWFTEFTEKKPQILTSDSQLKAKL</sequence>
<evidence type="ECO:0000256" key="2">
    <source>
        <dbReference type="ARBA" id="ARBA00004275"/>
    </source>
</evidence>
<comment type="cofactor">
    <cofactor evidence="1">
        <name>FAD</name>
        <dbReference type="ChEBI" id="CHEBI:57692"/>
    </cofactor>
</comment>
<dbReference type="Gene3D" id="1.20.140.10">
    <property type="entry name" value="Butyryl-CoA Dehydrogenase, subunit A, domain 3"/>
    <property type="match status" value="2"/>
</dbReference>
<dbReference type="PIRSF" id="PIRSF000168">
    <property type="entry name" value="Acyl-CoA_oxidase"/>
    <property type="match status" value="1"/>
</dbReference>
<feature type="domain" description="Acyl-CoA oxidase/dehydrogenase middle" evidence="15">
    <location>
        <begin position="155"/>
        <end position="265"/>
    </location>
</feature>
<feature type="domain" description="Acyl-CoA oxidase C-alpha1" evidence="16">
    <location>
        <begin position="302"/>
        <end position="463"/>
    </location>
</feature>
<keyword evidence="18" id="KW-1185">Reference proteome</keyword>
<evidence type="ECO:0000256" key="1">
    <source>
        <dbReference type="ARBA" id="ARBA00001974"/>
    </source>
</evidence>
<evidence type="ECO:0000256" key="11">
    <source>
        <dbReference type="PIRNR" id="PIRNR000168"/>
    </source>
</evidence>
<evidence type="ECO:0000259" key="16">
    <source>
        <dbReference type="Pfam" id="PF22924"/>
    </source>
</evidence>
<feature type="binding site" evidence="13">
    <location>
        <position position="159"/>
    </location>
    <ligand>
        <name>FAD</name>
        <dbReference type="ChEBI" id="CHEBI:57692"/>
    </ligand>
</feature>
<dbReference type="Proteomes" id="UP000288716">
    <property type="component" value="Unassembled WGS sequence"/>
</dbReference>
<dbReference type="SUPFAM" id="SSF47203">
    <property type="entry name" value="Acyl-CoA dehydrogenase C-terminal domain-like"/>
    <property type="match status" value="2"/>
</dbReference>
<dbReference type="GO" id="GO:0005777">
    <property type="term" value="C:peroxisome"/>
    <property type="evidence" value="ECO:0007669"/>
    <property type="project" value="UniProtKB-SubCell"/>
</dbReference>
<dbReference type="PANTHER" id="PTHR10909">
    <property type="entry name" value="ELECTRON TRANSPORT OXIDOREDUCTASE"/>
    <property type="match status" value="1"/>
</dbReference>
<dbReference type="Pfam" id="PF02770">
    <property type="entry name" value="Acyl-CoA_dh_M"/>
    <property type="match status" value="1"/>
</dbReference>
<evidence type="ECO:0000256" key="5">
    <source>
        <dbReference type="ARBA" id="ARBA00022630"/>
    </source>
</evidence>
<dbReference type="VEuPathDB" id="VectorBase:LDEU007879"/>
<keyword evidence="5 11" id="KW-0285">Flavoprotein</keyword>
<dbReference type="InterPro" id="IPR002655">
    <property type="entry name" value="Acyl-CoA_oxidase_C"/>
</dbReference>
<feature type="binding site" evidence="13">
    <location>
        <position position="198"/>
    </location>
    <ligand>
        <name>FAD</name>
        <dbReference type="ChEBI" id="CHEBI:57692"/>
    </ligand>
</feature>
<dbReference type="OrthoDB" id="538336at2759"/>
<dbReference type="STRING" id="299467.A0A443S9G0"/>
<proteinExistence type="inferred from homology"/>
<evidence type="ECO:0000313" key="17">
    <source>
        <dbReference type="EMBL" id="RWS24161.1"/>
    </source>
</evidence>
<dbReference type="InterPro" id="IPR046373">
    <property type="entry name" value="Acyl-CoA_Oxase/DH_mid-dom_sf"/>
</dbReference>
<keyword evidence="10" id="KW-0576">Peroxisome</keyword>
<evidence type="ECO:0000256" key="10">
    <source>
        <dbReference type="ARBA" id="ARBA00023140"/>
    </source>
</evidence>
<dbReference type="GO" id="GO:0055088">
    <property type="term" value="P:lipid homeostasis"/>
    <property type="evidence" value="ECO:0007669"/>
    <property type="project" value="TreeGrafter"/>
</dbReference>
<evidence type="ECO:0000313" key="18">
    <source>
        <dbReference type="Proteomes" id="UP000288716"/>
    </source>
</evidence>
<dbReference type="Pfam" id="PF22924">
    <property type="entry name" value="ACOX_C_alpha1"/>
    <property type="match status" value="1"/>
</dbReference>
<dbReference type="GO" id="GO:0016402">
    <property type="term" value="F:pristanoyl-CoA oxidase activity"/>
    <property type="evidence" value="ECO:0007669"/>
    <property type="project" value="TreeGrafter"/>
</dbReference>
<evidence type="ECO:0000256" key="6">
    <source>
        <dbReference type="ARBA" id="ARBA00022827"/>
    </source>
</evidence>
<evidence type="ECO:0000256" key="7">
    <source>
        <dbReference type="ARBA" id="ARBA00022832"/>
    </source>
</evidence>
<dbReference type="GO" id="GO:0005504">
    <property type="term" value="F:fatty acid binding"/>
    <property type="evidence" value="ECO:0007669"/>
    <property type="project" value="TreeGrafter"/>
</dbReference>
<feature type="active site" description="Proton acceptor" evidence="12">
    <location>
        <position position="448"/>
    </location>
</feature>
<name>A0A443S9G0_9ACAR</name>
<accession>A0A443S9G0</accession>
<dbReference type="InterPro" id="IPR012258">
    <property type="entry name" value="Acyl-CoA_oxidase"/>
</dbReference>
<evidence type="ECO:0000256" key="8">
    <source>
        <dbReference type="ARBA" id="ARBA00023002"/>
    </source>
</evidence>
<organism evidence="17 18">
    <name type="scientific">Leptotrombidium deliense</name>
    <dbReference type="NCBI Taxonomy" id="299467"/>
    <lineage>
        <taxon>Eukaryota</taxon>
        <taxon>Metazoa</taxon>
        <taxon>Ecdysozoa</taxon>
        <taxon>Arthropoda</taxon>
        <taxon>Chelicerata</taxon>
        <taxon>Arachnida</taxon>
        <taxon>Acari</taxon>
        <taxon>Acariformes</taxon>
        <taxon>Trombidiformes</taxon>
        <taxon>Prostigmata</taxon>
        <taxon>Anystina</taxon>
        <taxon>Parasitengona</taxon>
        <taxon>Trombiculoidea</taxon>
        <taxon>Trombiculidae</taxon>
        <taxon>Leptotrombidium</taxon>
    </lineage>
</organism>
<dbReference type="GO" id="GO:0071949">
    <property type="term" value="F:FAD binding"/>
    <property type="evidence" value="ECO:0007669"/>
    <property type="project" value="InterPro"/>
</dbReference>
<keyword evidence="6 11" id="KW-0274">FAD</keyword>
<evidence type="ECO:0000259" key="14">
    <source>
        <dbReference type="Pfam" id="PF01756"/>
    </source>
</evidence>
<dbReference type="InterPro" id="IPR036250">
    <property type="entry name" value="AcylCo_DH-like_C"/>
</dbReference>
<evidence type="ECO:0000259" key="15">
    <source>
        <dbReference type="Pfam" id="PF02770"/>
    </source>
</evidence>
<protein>
    <recommendedName>
        <fullName evidence="11">Acyl-coenzyme A oxidase</fullName>
    </recommendedName>
</protein>
<evidence type="ECO:0000256" key="12">
    <source>
        <dbReference type="PIRSR" id="PIRSR000168-1"/>
    </source>
</evidence>
<dbReference type="FunFam" id="2.40.110.10:FF:000005">
    <property type="entry name" value="Acyl-coenzyme A oxidase"/>
    <property type="match status" value="1"/>
</dbReference>
<dbReference type="Pfam" id="PF01756">
    <property type="entry name" value="ACOX"/>
    <property type="match status" value="1"/>
</dbReference>
<keyword evidence="7" id="KW-0276">Fatty acid metabolism</keyword>
<reference evidence="17 18" key="1">
    <citation type="journal article" date="2018" name="Gigascience">
        <title>Genomes of trombidid mites reveal novel predicted allergens and laterally-transferred genes associated with secondary metabolism.</title>
        <authorList>
            <person name="Dong X."/>
            <person name="Chaisiri K."/>
            <person name="Xia D."/>
            <person name="Armstrong S.D."/>
            <person name="Fang Y."/>
            <person name="Donnelly M.J."/>
            <person name="Kadowaki T."/>
            <person name="McGarry J.W."/>
            <person name="Darby A.C."/>
            <person name="Makepeace B.L."/>
        </authorList>
    </citation>
    <scope>NUCLEOTIDE SEQUENCE [LARGE SCALE GENOMIC DNA]</scope>
    <source>
        <strain evidence="17">UoL-UT</strain>
    </source>
</reference>
<evidence type="ECO:0000256" key="3">
    <source>
        <dbReference type="ARBA" id="ARBA00005189"/>
    </source>
</evidence>
<comment type="caution">
    <text evidence="17">The sequence shown here is derived from an EMBL/GenBank/DDBJ whole genome shotgun (WGS) entry which is preliminary data.</text>
</comment>
<dbReference type="FunFam" id="1.20.140.10:FF:000007">
    <property type="entry name" value="Acyl-coenzyme A oxidase"/>
    <property type="match status" value="1"/>
</dbReference>
<dbReference type="EMBL" id="NCKV01005281">
    <property type="protein sequence ID" value="RWS24161.1"/>
    <property type="molecule type" value="Genomic_DNA"/>
</dbReference>
<evidence type="ECO:0000256" key="13">
    <source>
        <dbReference type="PIRSR" id="PIRSR000168-2"/>
    </source>
</evidence>
<dbReference type="GO" id="GO:0033540">
    <property type="term" value="P:fatty acid beta-oxidation using acyl-CoA oxidase"/>
    <property type="evidence" value="ECO:0007669"/>
    <property type="project" value="TreeGrafter"/>
</dbReference>
<keyword evidence="8" id="KW-0560">Oxidoreductase</keyword>
<dbReference type="AlphaFoldDB" id="A0A443S9G0"/>
<dbReference type="FunFam" id="1.20.140.10:FF:000010">
    <property type="entry name" value="Acyl-coenzyme A oxidase"/>
    <property type="match status" value="1"/>
</dbReference>
<comment type="pathway">
    <text evidence="3">Lipid metabolism.</text>
</comment>
<evidence type="ECO:0000256" key="9">
    <source>
        <dbReference type="ARBA" id="ARBA00023098"/>
    </source>
</evidence>
<comment type="subcellular location">
    <subcellularLocation>
        <location evidence="2">Peroxisome</location>
    </subcellularLocation>
</comment>